<proteinExistence type="predicted"/>
<accession>A0A1H7X5P7</accession>
<evidence type="ECO:0000313" key="2">
    <source>
        <dbReference type="Proteomes" id="UP000198677"/>
    </source>
</evidence>
<sequence length="200" mass="18837">MASLDDLLSQIPISQIAAKLGVDEETATAAVKTAIPTLVGGLEANAQDPAGAASLESALAQHSDPALLTGGVDIDQVDEADGEKIVNNVFGDNKNQVISALGNTGGAGDSNLVGKLLPILAPIVLAFIAKQFSGGGAAAPAQAQSGGGIGDLLGGLLGGGGQSAGGLGNVLGSILGGAGGGGAAGGLGDLLGGLLGGGRK</sequence>
<dbReference type="Proteomes" id="UP000198677">
    <property type="component" value="Unassembled WGS sequence"/>
</dbReference>
<keyword evidence="2" id="KW-1185">Reference proteome</keyword>
<name>A0A1H7X5P7_9NOCA</name>
<dbReference type="OrthoDB" id="3577641at2"/>
<dbReference type="InterPro" id="IPR009282">
    <property type="entry name" value="DUF937"/>
</dbReference>
<gene>
    <name evidence="1" type="ORF">SAMN05444583_13048</name>
</gene>
<evidence type="ECO:0000313" key="1">
    <source>
        <dbReference type="EMBL" id="SEM28458.1"/>
    </source>
</evidence>
<reference evidence="2" key="1">
    <citation type="submission" date="2016-10" db="EMBL/GenBank/DDBJ databases">
        <authorList>
            <person name="Varghese N."/>
            <person name="Submissions S."/>
        </authorList>
    </citation>
    <scope>NUCLEOTIDE SEQUENCE [LARGE SCALE GENOMIC DNA]</scope>
    <source>
        <strain evidence="2">DSM 44675</strain>
    </source>
</reference>
<dbReference type="RefSeq" id="WP_072751534.1">
    <property type="nucleotide sequence ID" value="NZ_FOAW01000030.1"/>
</dbReference>
<evidence type="ECO:0008006" key="3">
    <source>
        <dbReference type="Google" id="ProtNLM"/>
    </source>
</evidence>
<dbReference type="Pfam" id="PF06078">
    <property type="entry name" value="DUF937"/>
    <property type="match status" value="1"/>
</dbReference>
<dbReference type="AlphaFoldDB" id="A0A1H7X5P7"/>
<dbReference type="EMBL" id="FOAW01000030">
    <property type="protein sequence ID" value="SEM28458.1"/>
    <property type="molecule type" value="Genomic_DNA"/>
</dbReference>
<organism evidence="1 2">
    <name type="scientific">Rhodococcus maanshanensis</name>
    <dbReference type="NCBI Taxonomy" id="183556"/>
    <lineage>
        <taxon>Bacteria</taxon>
        <taxon>Bacillati</taxon>
        <taxon>Actinomycetota</taxon>
        <taxon>Actinomycetes</taxon>
        <taxon>Mycobacteriales</taxon>
        <taxon>Nocardiaceae</taxon>
        <taxon>Rhodococcus</taxon>
    </lineage>
</organism>
<protein>
    <recommendedName>
        <fullName evidence="3">DUF937 domain-containing protein</fullName>
    </recommendedName>
</protein>